<dbReference type="AlphaFoldDB" id="A0A6J7E5F0"/>
<dbReference type="EMBL" id="CAFBLH010000050">
    <property type="protein sequence ID" value="CAB4876310.1"/>
    <property type="molecule type" value="Genomic_DNA"/>
</dbReference>
<protein>
    <submittedName>
        <fullName evidence="1">Unannotated protein</fullName>
    </submittedName>
</protein>
<reference evidence="1" key="1">
    <citation type="submission" date="2020-05" db="EMBL/GenBank/DDBJ databases">
        <authorList>
            <person name="Chiriac C."/>
            <person name="Salcher M."/>
            <person name="Ghai R."/>
            <person name="Kavagutti S V."/>
        </authorList>
    </citation>
    <scope>NUCLEOTIDE SEQUENCE</scope>
</reference>
<sequence>MPKHQSHTNSEYPDHDIMFDSEEGLQGYNMHVVSMIYKALTQKTTILNEKPAVAEFGAGHGTLVRIFLEKYNLKPECIEIDPRFIQELKKSGFTTFTSLKEAAKKYQFIYTSNVIEHIENDVQALKDMRKALIENGRLVIYVPALPFLFSSFDESAGHFRRYSKRELINKVREAGFTIEKCHYNDSIGVLASLGVKALGYKKATNLGSKKSLIFYDRCIYPLSRLLDFCGFKHIIGKNLLLVATHKNTV</sequence>
<accession>A0A6J7E5F0</accession>
<dbReference type="InterPro" id="IPR029063">
    <property type="entry name" value="SAM-dependent_MTases_sf"/>
</dbReference>
<dbReference type="CDD" id="cd02440">
    <property type="entry name" value="AdoMet_MTases"/>
    <property type="match status" value="1"/>
</dbReference>
<evidence type="ECO:0000313" key="1">
    <source>
        <dbReference type="EMBL" id="CAB4876310.1"/>
    </source>
</evidence>
<dbReference type="Pfam" id="PF13489">
    <property type="entry name" value="Methyltransf_23"/>
    <property type="match status" value="1"/>
</dbReference>
<organism evidence="1">
    <name type="scientific">freshwater metagenome</name>
    <dbReference type="NCBI Taxonomy" id="449393"/>
    <lineage>
        <taxon>unclassified sequences</taxon>
        <taxon>metagenomes</taxon>
        <taxon>ecological metagenomes</taxon>
    </lineage>
</organism>
<dbReference type="SUPFAM" id="SSF53335">
    <property type="entry name" value="S-adenosyl-L-methionine-dependent methyltransferases"/>
    <property type="match status" value="1"/>
</dbReference>
<dbReference type="Gene3D" id="3.40.50.150">
    <property type="entry name" value="Vaccinia Virus protein VP39"/>
    <property type="match status" value="1"/>
</dbReference>
<gene>
    <name evidence="1" type="ORF">UFOPK3342_01280</name>
</gene>
<name>A0A6J7E5F0_9ZZZZ</name>
<proteinExistence type="predicted"/>